<evidence type="ECO:0000256" key="1">
    <source>
        <dbReference type="SAM" id="Phobius"/>
    </source>
</evidence>
<evidence type="ECO:0000313" key="3">
    <source>
        <dbReference type="Proteomes" id="UP000324222"/>
    </source>
</evidence>
<proteinExistence type="predicted"/>
<keyword evidence="1" id="KW-0472">Membrane</keyword>
<keyword evidence="3" id="KW-1185">Reference proteome</keyword>
<feature type="transmembrane region" description="Helical" evidence="1">
    <location>
        <begin position="6"/>
        <end position="25"/>
    </location>
</feature>
<keyword evidence="1" id="KW-0812">Transmembrane</keyword>
<comment type="caution">
    <text evidence="2">The sequence shown here is derived from an EMBL/GenBank/DDBJ whole genome shotgun (WGS) entry which is preliminary data.</text>
</comment>
<name>A0A5B7FID6_PORTR</name>
<protein>
    <submittedName>
        <fullName evidence="2">Uncharacterized protein</fullName>
    </submittedName>
</protein>
<gene>
    <name evidence="2" type="ORF">E2C01_038992</name>
</gene>
<dbReference type="AlphaFoldDB" id="A0A5B7FID6"/>
<reference evidence="2 3" key="1">
    <citation type="submission" date="2019-05" db="EMBL/GenBank/DDBJ databases">
        <title>Another draft genome of Portunus trituberculatus and its Hox gene families provides insights of decapod evolution.</title>
        <authorList>
            <person name="Jeong J.-H."/>
            <person name="Song I."/>
            <person name="Kim S."/>
            <person name="Choi T."/>
            <person name="Kim D."/>
            <person name="Ryu S."/>
            <person name="Kim W."/>
        </authorList>
    </citation>
    <scope>NUCLEOTIDE SEQUENCE [LARGE SCALE GENOMIC DNA]</scope>
    <source>
        <tissue evidence="2">Muscle</tissue>
    </source>
</reference>
<accession>A0A5B7FID6</accession>
<dbReference type="Proteomes" id="UP000324222">
    <property type="component" value="Unassembled WGS sequence"/>
</dbReference>
<dbReference type="OrthoDB" id="9970547at2759"/>
<dbReference type="EMBL" id="VSRR010006663">
    <property type="protein sequence ID" value="MPC45297.1"/>
    <property type="molecule type" value="Genomic_DNA"/>
</dbReference>
<keyword evidence="1" id="KW-1133">Transmembrane helix</keyword>
<organism evidence="2 3">
    <name type="scientific">Portunus trituberculatus</name>
    <name type="common">Swimming crab</name>
    <name type="synonym">Neptunus trituberculatus</name>
    <dbReference type="NCBI Taxonomy" id="210409"/>
    <lineage>
        <taxon>Eukaryota</taxon>
        <taxon>Metazoa</taxon>
        <taxon>Ecdysozoa</taxon>
        <taxon>Arthropoda</taxon>
        <taxon>Crustacea</taxon>
        <taxon>Multicrustacea</taxon>
        <taxon>Malacostraca</taxon>
        <taxon>Eumalacostraca</taxon>
        <taxon>Eucarida</taxon>
        <taxon>Decapoda</taxon>
        <taxon>Pleocyemata</taxon>
        <taxon>Brachyura</taxon>
        <taxon>Eubrachyura</taxon>
        <taxon>Portunoidea</taxon>
        <taxon>Portunidae</taxon>
        <taxon>Portuninae</taxon>
        <taxon>Portunus</taxon>
    </lineage>
</organism>
<evidence type="ECO:0000313" key="2">
    <source>
        <dbReference type="EMBL" id="MPC45297.1"/>
    </source>
</evidence>
<sequence>MRGEWQLVWWSLAAIIGVIMAQFEYHETDTFDQIDHLFRSVTPDNCFIKPLYLLLYIEATSGLYFLWLQPEQDQTSTITVAGRTMCLSSNTQGGDTATVQPVKDLYLPDDSISHLPDIQQININPIFPNRTALYHLHNMAHSRGFFFSYILQSRFKRPAVNASDSASEYDPGFMYYFLSTVADVAANPRINSSAVYFQPNMAYTSSYKGFFNKTLPLFAPRTFRMDDYNDPVHLERISTLNFFQVEDLGAILPKGQRSLNYTLEDYRTNEWYYSWLPYTNLQQDKLTTYQASMGPCATICVQRSKDVQ</sequence>
<feature type="transmembrane region" description="Helical" evidence="1">
    <location>
        <begin position="46"/>
        <end position="67"/>
    </location>
</feature>